<dbReference type="EMBL" id="GBXM01052825">
    <property type="protein sequence ID" value="JAH55752.1"/>
    <property type="molecule type" value="Transcribed_RNA"/>
</dbReference>
<evidence type="ECO:0000313" key="1">
    <source>
        <dbReference type="EMBL" id="JAH55752.1"/>
    </source>
</evidence>
<sequence length="60" mass="6873">MPFKSSLFNLLAHNSMLLYRHTCECSHFYICIAMSEVVCCSVISAVTKAHTYTYTAHSFY</sequence>
<name>A0A0E9TQP9_ANGAN</name>
<organism evidence="1">
    <name type="scientific">Anguilla anguilla</name>
    <name type="common">European freshwater eel</name>
    <name type="synonym">Muraena anguilla</name>
    <dbReference type="NCBI Taxonomy" id="7936"/>
    <lineage>
        <taxon>Eukaryota</taxon>
        <taxon>Metazoa</taxon>
        <taxon>Chordata</taxon>
        <taxon>Craniata</taxon>
        <taxon>Vertebrata</taxon>
        <taxon>Euteleostomi</taxon>
        <taxon>Actinopterygii</taxon>
        <taxon>Neopterygii</taxon>
        <taxon>Teleostei</taxon>
        <taxon>Anguilliformes</taxon>
        <taxon>Anguillidae</taxon>
        <taxon>Anguilla</taxon>
    </lineage>
</organism>
<dbReference type="EMBL" id="GBXM01056031">
    <property type="protein sequence ID" value="JAH52546.1"/>
    <property type="molecule type" value="Transcribed_RNA"/>
</dbReference>
<reference evidence="1" key="2">
    <citation type="journal article" date="2015" name="Fish Shellfish Immunol.">
        <title>Early steps in the European eel (Anguilla anguilla)-Vibrio vulnificus interaction in the gills: Role of the RtxA13 toxin.</title>
        <authorList>
            <person name="Callol A."/>
            <person name="Pajuelo D."/>
            <person name="Ebbesson L."/>
            <person name="Teles M."/>
            <person name="MacKenzie S."/>
            <person name="Amaro C."/>
        </authorList>
    </citation>
    <scope>NUCLEOTIDE SEQUENCE</scope>
</reference>
<proteinExistence type="predicted"/>
<protein>
    <submittedName>
        <fullName evidence="1">Uncharacterized protein</fullName>
    </submittedName>
</protein>
<dbReference type="AlphaFoldDB" id="A0A0E9TQP9"/>
<reference evidence="1" key="1">
    <citation type="submission" date="2014-11" db="EMBL/GenBank/DDBJ databases">
        <authorList>
            <person name="Amaro Gonzalez C."/>
        </authorList>
    </citation>
    <scope>NUCLEOTIDE SEQUENCE</scope>
</reference>
<accession>A0A0E9TQP9</accession>